<protein>
    <submittedName>
        <fullName evidence="1">Uncharacterized protein</fullName>
    </submittedName>
</protein>
<dbReference type="EMBL" id="GBXM01015045">
    <property type="protein sequence ID" value="JAH93532.1"/>
    <property type="molecule type" value="Transcribed_RNA"/>
</dbReference>
<dbReference type="AlphaFoldDB" id="A0A0E9S979"/>
<sequence>MADYSSVAPPQNAGGGMNDAFKDALQRARQVSLLPV</sequence>
<evidence type="ECO:0000313" key="1">
    <source>
        <dbReference type="EMBL" id="JAH37762.1"/>
    </source>
</evidence>
<reference evidence="1" key="1">
    <citation type="submission" date="2014-11" db="EMBL/GenBank/DDBJ databases">
        <authorList>
            <person name="Amaro Gonzalez C."/>
        </authorList>
    </citation>
    <scope>NUCLEOTIDE SEQUENCE</scope>
</reference>
<dbReference type="EMBL" id="GBXM01070815">
    <property type="protein sequence ID" value="JAH37762.1"/>
    <property type="molecule type" value="Transcribed_RNA"/>
</dbReference>
<proteinExistence type="predicted"/>
<reference evidence="1" key="2">
    <citation type="journal article" date="2015" name="Fish Shellfish Immunol.">
        <title>Early steps in the European eel (Anguilla anguilla)-Vibrio vulnificus interaction in the gills: Role of the RtxA13 toxin.</title>
        <authorList>
            <person name="Callol A."/>
            <person name="Pajuelo D."/>
            <person name="Ebbesson L."/>
            <person name="Teles M."/>
            <person name="MacKenzie S."/>
            <person name="Amaro C."/>
        </authorList>
    </citation>
    <scope>NUCLEOTIDE SEQUENCE</scope>
</reference>
<name>A0A0E9S979_ANGAN</name>
<accession>A0A0E9S979</accession>
<organism evidence="1">
    <name type="scientific">Anguilla anguilla</name>
    <name type="common">European freshwater eel</name>
    <name type="synonym">Muraena anguilla</name>
    <dbReference type="NCBI Taxonomy" id="7936"/>
    <lineage>
        <taxon>Eukaryota</taxon>
        <taxon>Metazoa</taxon>
        <taxon>Chordata</taxon>
        <taxon>Craniata</taxon>
        <taxon>Vertebrata</taxon>
        <taxon>Euteleostomi</taxon>
        <taxon>Actinopterygii</taxon>
        <taxon>Neopterygii</taxon>
        <taxon>Teleostei</taxon>
        <taxon>Anguilliformes</taxon>
        <taxon>Anguillidae</taxon>
        <taxon>Anguilla</taxon>
    </lineage>
</organism>